<dbReference type="InterPro" id="IPR021967">
    <property type="entry name" value="Nup98_C"/>
</dbReference>
<dbReference type="Gene3D" id="1.25.40.690">
    <property type="match status" value="1"/>
</dbReference>
<organism evidence="3 4">
    <name type="scientific">Cerrena zonata</name>
    <dbReference type="NCBI Taxonomy" id="2478898"/>
    <lineage>
        <taxon>Eukaryota</taxon>
        <taxon>Fungi</taxon>
        <taxon>Dikarya</taxon>
        <taxon>Basidiomycota</taxon>
        <taxon>Agaricomycotina</taxon>
        <taxon>Agaricomycetes</taxon>
        <taxon>Polyporales</taxon>
        <taxon>Cerrenaceae</taxon>
        <taxon>Cerrena</taxon>
    </lineage>
</organism>
<accession>A0AAW0FL67</accession>
<feature type="domain" description="Nuclear pore complex protein NUP96 C-terminal" evidence="2">
    <location>
        <begin position="358"/>
        <end position="673"/>
    </location>
</feature>
<dbReference type="AlphaFoldDB" id="A0AAW0FL67"/>
<feature type="compositionally biased region" description="Basic residues" evidence="1">
    <location>
        <begin position="122"/>
        <end position="134"/>
    </location>
</feature>
<sequence>MARFRAPSSDSEDEPMPSPEKQQPTKGKTVSRYQPESEESDEGSDIYSEVEHASEDEEDDEDEDEDDEDSEPEIGQRRADPSILPWAREIGVAPQRMHVMQSTLFRQPEEAAALRDVAQGPSHRRIPQLGRKHSRDSEGEGLRAESRPRTSFADDLELQAFRPTRKFARVDNSASAVKGTENTLVDAGLAVGRSFRVGWGPGGRVVHVGSLCSPSGSSTRTSNSSVVHITTLPVFPTSDKEAESQASILLKHHLSNSPIEFDEDGVPCANPSTDLTFSSFVSLFPSNDRSFETSLFRLGHALFDRLELGLPNGFNEEIRTKIAIMRRRRALSEWLQSAVASSVETDTRESGSDSWAATVFTLLTGNQLEKACNEAINAGNVKLATLLSQIPGDEDFRQDLRAQLTLWREQQVDAHIDENVRKIYALLAGVVDVVEGSKGSDPERASDLALAAGLDWKRAFGLHLWFSERMDTPIADAFQSYCNASEDPITKTSKPIPWYREETATDDSHFLWKLPVEPTPPDALFSLIQLFSQPQCTLSDILAPLSFSGSPVDYRLSWHLYIILSRSLRIRDFADRGEPELDTSDNRDDDIKVEGHSPTADLLANSYANQLEKLGLIQEAVFVLLHIEGSAGRKRAIKDLLSRSASKLDDWMTRGLVGSLKIPLTWVNEAKATFALSEGDVFSAYELYLSADMYNAAHNLAVLELAPDAVIRQDLGLLSDLFQRFEGQPVDGWSIRGKLFLDYANAMTRIPKLREQVLDSGAVPDTTQANELEELTRGVPKLISLLPDVLPDHHNLRYKAALSEMITGLTLLIDRVRPLAIQSQLRTPLATEATRLRHIHAIAIERFTRTIEVS</sequence>
<name>A0AAW0FL67_9APHY</name>
<proteinExistence type="predicted"/>
<dbReference type="Proteomes" id="UP001385951">
    <property type="component" value="Unassembled WGS sequence"/>
</dbReference>
<protein>
    <recommendedName>
        <fullName evidence="2">Nuclear pore complex protein NUP96 C-terminal domain-containing protein</fullName>
    </recommendedName>
</protein>
<reference evidence="3 4" key="1">
    <citation type="submission" date="2022-09" db="EMBL/GenBank/DDBJ databases">
        <authorList>
            <person name="Palmer J.M."/>
        </authorList>
    </citation>
    <scope>NUCLEOTIDE SEQUENCE [LARGE SCALE GENOMIC DNA]</scope>
    <source>
        <strain evidence="3 4">DSM 7382</strain>
    </source>
</reference>
<evidence type="ECO:0000256" key="1">
    <source>
        <dbReference type="SAM" id="MobiDB-lite"/>
    </source>
</evidence>
<feature type="region of interest" description="Disordered" evidence="1">
    <location>
        <begin position="114"/>
        <end position="149"/>
    </location>
</feature>
<comment type="caution">
    <text evidence="3">The sequence shown here is derived from an EMBL/GenBank/DDBJ whole genome shotgun (WGS) entry which is preliminary data.</text>
</comment>
<feature type="compositionally biased region" description="Basic and acidic residues" evidence="1">
    <location>
        <begin position="135"/>
        <end position="148"/>
    </location>
</feature>
<gene>
    <name evidence="3" type="ORF">QCA50_015457</name>
</gene>
<feature type="compositionally biased region" description="Acidic residues" evidence="1">
    <location>
        <begin position="54"/>
        <end position="72"/>
    </location>
</feature>
<evidence type="ECO:0000313" key="4">
    <source>
        <dbReference type="Proteomes" id="UP001385951"/>
    </source>
</evidence>
<evidence type="ECO:0000313" key="3">
    <source>
        <dbReference type="EMBL" id="KAK7681366.1"/>
    </source>
</evidence>
<feature type="region of interest" description="Disordered" evidence="1">
    <location>
        <begin position="1"/>
        <end position="85"/>
    </location>
</feature>
<feature type="compositionally biased region" description="Polar residues" evidence="1">
    <location>
        <begin position="21"/>
        <end position="34"/>
    </location>
</feature>
<dbReference type="EMBL" id="JASBNA010000041">
    <property type="protein sequence ID" value="KAK7681366.1"/>
    <property type="molecule type" value="Genomic_DNA"/>
</dbReference>
<dbReference type="Pfam" id="PF12110">
    <property type="entry name" value="Nup96"/>
    <property type="match status" value="1"/>
</dbReference>
<evidence type="ECO:0000259" key="2">
    <source>
        <dbReference type="Pfam" id="PF12110"/>
    </source>
</evidence>
<keyword evidence="4" id="KW-1185">Reference proteome</keyword>